<dbReference type="GO" id="GO:0005829">
    <property type="term" value="C:cytosol"/>
    <property type="evidence" value="ECO:0007669"/>
    <property type="project" value="TreeGrafter"/>
</dbReference>
<dbReference type="GO" id="GO:0015935">
    <property type="term" value="C:small ribosomal subunit"/>
    <property type="evidence" value="ECO:0007669"/>
    <property type="project" value="TreeGrafter"/>
</dbReference>
<comment type="function">
    <text evidence="7">Binds directly to 16S ribosomal RNA.</text>
</comment>
<evidence type="ECO:0000313" key="8">
    <source>
        <dbReference type="EMBL" id="OGG38000.1"/>
    </source>
</evidence>
<dbReference type="Pfam" id="PF01649">
    <property type="entry name" value="Ribosomal_S20p"/>
    <property type="match status" value="1"/>
</dbReference>
<evidence type="ECO:0000256" key="7">
    <source>
        <dbReference type="HAMAP-Rule" id="MF_00500"/>
    </source>
</evidence>
<accession>A0A1F6BM66</accession>
<comment type="caution">
    <text evidence="8">The sequence shown here is derived from an EMBL/GenBank/DDBJ whole genome shotgun (WGS) entry which is preliminary data.</text>
</comment>
<evidence type="ECO:0000256" key="1">
    <source>
        <dbReference type="ARBA" id="ARBA00007634"/>
    </source>
</evidence>
<dbReference type="GO" id="GO:0003735">
    <property type="term" value="F:structural constituent of ribosome"/>
    <property type="evidence" value="ECO:0007669"/>
    <property type="project" value="InterPro"/>
</dbReference>
<dbReference type="EMBL" id="MFKI01000037">
    <property type="protein sequence ID" value="OGG38000.1"/>
    <property type="molecule type" value="Genomic_DNA"/>
</dbReference>
<dbReference type="Gene3D" id="1.20.58.110">
    <property type="entry name" value="Ribosomal protein S20"/>
    <property type="match status" value="1"/>
</dbReference>
<dbReference type="HAMAP" id="MF_00500">
    <property type="entry name" value="Ribosomal_bS20"/>
    <property type="match status" value="1"/>
</dbReference>
<sequence length="84" mass="9930">MPKIKSAKKAFRQTARRRVRNLDRQKKMKETLREFKKLVAAGKTEEARSFLPKVYKVLDKVAKTGFIKKNKANRLKSRLTKRIK</sequence>
<dbReference type="InterPro" id="IPR002583">
    <property type="entry name" value="Ribosomal_bS20"/>
</dbReference>
<organism evidence="8 9">
    <name type="scientific">Candidatus Jorgensenbacteria bacterium GWC1_48_12</name>
    <dbReference type="NCBI Taxonomy" id="1798469"/>
    <lineage>
        <taxon>Bacteria</taxon>
        <taxon>Candidatus Joergenseniibacteriota</taxon>
    </lineage>
</organism>
<gene>
    <name evidence="7" type="primary">rpsT</name>
    <name evidence="8" type="ORF">A2127_02285</name>
</gene>
<evidence type="ECO:0000256" key="4">
    <source>
        <dbReference type="ARBA" id="ARBA00022980"/>
    </source>
</evidence>
<keyword evidence="4 7" id="KW-0689">Ribosomal protein</keyword>
<dbReference type="SUPFAM" id="SSF46992">
    <property type="entry name" value="Ribosomal protein S20"/>
    <property type="match status" value="1"/>
</dbReference>
<keyword evidence="5 7" id="KW-0687">Ribonucleoprotein</keyword>
<evidence type="ECO:0000256" key="3">
    <source>
        <dbReference type="ARBA" id="ARBA00022884"/>
    </source>
</evidence>
<dbReference type="PANTHER" id="PTHR33398:SF1">
    <property type="entry name" value="SMALL RIBOSOMAL SUBUNIT PROTEIN BS20C"/>
    <property type="match status" value="1"/>
</dbReference>
<comment type="similarity">
    <text evidence="1 7">Belongs to the bacterial ribosomal protein bS20 family.</text>
</comment>
<proteinExistence type="inferred from homology"/>
<keyword evidence="2 7" id="KW-0699">rRNA-binding</keyword>
<evidence type="ECO:0000256" key="6">
    <source>
        <dbReference type="ARBA" id="ARBA00035136"/>
    </source>
</evidence>
<reference evidence="8 9" key="1">
    <citation type="journal article" date="2016" name="Nat. Commun.">
        <title>Thousands of microbial genomes shed light on interconnected biogeochemical processes in an aquifer system.</title>
        <authorList>
            <person name="Anantharaman K."/>
            <person name="Brown C.T."/>
            <person name="Hug L.A."/>
            <person name="Sharon I."/>
            <person name="Castelle C.J."/>
            <person name="Probst A.J."/>
            <person name="Thomas B.C."/>
            <person name="Singh A."/>
            <person name="Wilkins M.J."/>
            <person name="Karaoz U."/>
            <person name="Brodie E.L."/>
            <person name="Williams K.H."/>
            <person name="Hubbard S.S."/>
            <person name="Banfield J.F."/>
        </authorList>
    </citation>
    <scope>NUCLEOTIDE SEQUENCE [LARGE SCALE GENOMIC DNA]</scope>
</reference>
<dbReference type="AlphaFoldDB" id="A0A1F6BM66"/>
<evidence type="ECO:0000256" key="2">
    <source>
        <dbReference type="ARBA" id="ARBA00022730"/>
    </source>
</evidence>
<dbReference type="PANTHER" id="PTHR33398">
    <property type="entry name" value="30S RIBOSOMAL PROTEIN S20"/>
    <property type="match status" value="1"/>
</dbReference>
<dbReference type="GO" id="GO:0070181">
    <property type="term" value="F:small ribosomal subunit rRNA binding"/>
    <property type="evidence" value="ECO:0007669"/>
    <property type="project" value="TreeGrafter"/>
</dbReference>
<evidence type="ECO:0000313" key="9">
    <source>
        <dbReference type="Proteomes" id="UP000179324"/>
    </source>
</evidence>
<dbReference type="NCBIfam" id="TIGR00029">
    <property type="entry name" value="S20"/>
    <property type="match status" value="1"/>
</dbReference>
<name>A0A1F6BM66_9BACT</name>
<evidence type="ECO:0000256" key="5">
    <source>
        <dbReference type="ARBA" id="ARBA00023274"/>
    </source>
</evidence>
<protein>
    <recommendedName>
        <fullName evidence="6 7">Small ribosomal subunit protein bS20</fullName>
    </recommendedName>
</protein>
<dbReference type="Proteomes" id="UP000179324">
    <property type="component" value="Unassembled WGS sequence"/>
</dbReference>
<dbReference type="InterPro" id="IPR036510">
    <property type="entry name" value="Ribosomal_bS20_sf"/>
</dbReference>
<keyword evidence="3 7" id="KW-0694">RNA-binding</keyword>
<dbReference type="GO" id="GO:0006412">
    <property type="term" value="P:translation"/>
    <property type="evidence" value="ECO:0007669"/>
    <property type="project" value="UniProtKB-UniRule"/>
</dbReference>